<gene>
    <name evidence="6" type="ORF">Bca52824_048547</name>
</gene>
<evidence type="ECO:0000256" key="3">
    <source>
        <dbReference type="ARBA" id="ARBA00022801"/>
    </source>
</evidence>
<protein>
    <recommendedName>
        <fullName evidence="5">Ubiquitin-like protease family profile domain-containing protein</fullName>
    </recommendedName>
</protein>
<comment type="similarity">
    <text evidence="1">Belongs to the peptidase C48 family.</text>
</comment>
<evidence type="ECO:0000313" key="6">
    <source>
        <dbReference type="EMBL" id="KAG2288943.1"/>
    </source>
</evidence>
<proteinExistence type="inferred from homology"/>
<dbReference type="Pfam" id="PF02902">
    <property type="entry name" value="Peptidase_C48"/>
    <property type="match status" value="1"/>
</dbReference>
<keyword evidence="3" id="KW-0378">Hydrolase</keyword>
<feature type="region of interest" description="Disordered" evidence="4">
    <location>
        <begin position="274"/>
        <end position="293"/>
    </location>
</feature>
<accession>A0A8X7RJ78</accession>
<reference evidence="6 7" key="1">
    <citation type="submission" date="2020-02" db="EMBL/GenBank/DDBJ databases">
        <authorList>
            <person name="Ma Q."/>
            <person name="Huang Y."/>
            <person name="Song X."/>
            <person name="Pei D."/>
        </authorList>
    </citation>
    <scope>NUCLEOTIDE SEQUENCE [LARGE SCALE GENOMIC DNA]</scope>
    <source>
        <strain evidence="6">Sxm20200214</strain>
        <tissue evidence="6">Leaf</tissue>
    </source>
</reference>
<dbReference type="AlphaFoldDB" id="A0A8X7RJ78"/>
<sequence length="694" mass="79784">MASPSCKKNYPHLLYKKNKAPSQQKSMCYYSYLSKFQIVKVGLGIDAWDAVKNSAVGVFPRFYERKFIWCAKVVHHLLMHQLEFWTEMGVSTAVGPNLVELRSVLERCKDWSVEKRTMVGLLCVLHLSRVLDFSAFQRYSWGRVACQSLVHSVKCADYTKKESYTIEGFIFILQIWAYESVTGLGELYGNKIVGENVPLLSWSGSRRFKFEDFIREEKKHHEAKVRVRHFFTQPDGLFTPKWSDEMDDPDVNELVHDISHDCVIHGFWDITEEPPTTTNIKRPATGVESNGSKKEDIPVRQLYTLLETLSGKLDKMDTLIEDKVCAILTPMNEKLETMEKDLQNMKEKDCANDRKEDANSIANENAEVNRKEMSWMVEINSTSNDGLPTQRVVKKPRNASKKSGKKMAEKKLKNKIKVPHLLDNASGEDTWSDPVQREKSKELGDRLDAFADFARKLNKSTSPTPSSPQHKLQTKLALSQLFPFVGNSTVKPYDLFSALDDEKMRKLLNFLLDKENDLDKSFTFSTEFYRVIITLRNQWSSHNYGWLTNMCLAFLDQWVVIKIVEDFKQFNPETWKVTDTYKRIFNGTILTVIDDNEMRNNCRPFAKMIPAIMNAMVPTAVRTKSGRQFTVQRLKSVPRNDNPGDCGVYTIKFIECLALGCTFEGLSDEIIQYVRRKRAAEIYDAVGEPPITDC</sequence>
<name>A0A8X7RJ78_BRACI</name>
<evidence type="ECO:0000256" key="4">
    <source>
        <dbReference type="SAM" id="MobiDB-lite"/>
    </source>
</evidence>
<comment type="caution">
    <text evidence="6">The sequence shown here is derived from an EMBL/GenBank/DDBJ whole genome shotgun (WGS) entry which is preliminary data.</text>
</comment>
<evidence type="ECO:0000259" key="5">
    <source>
        <dbReference type="PROSITE" id="PS50600"/>
    </source>
</evidence>
<evidence type="ECO:0000313" key="7">
    <source>
        <dbReference type="Proteomes" id="UP000886595"/>
    </source>
</evidence>
<feature type="domain" description="Ubiquitin-like protease family profile" evidence="5">
    <location>
        <begin position="474"/>
        <end position="657"/>
    </location>
</feature>
<keyword evidence="2" id="KW-0645">Protease</keyword>
<dbReference type="EMBL" id="JAAMPC010000010">
    <property type="protein sequence ID" value="KAG2288943.1"/>
    <property type="molecule type" value="Genomic_DNA"/>
</dbReference>
<dbReference type="InterPro" id="IPR003653">
    <property type="entry name" value="Peptidase_C48_C"/>
</dbReference>
<keyword evidence="7" id="KW-1185">Reference proteome</keyword>
<feature type="compositionally biased region" description="Basic residues" evidence="4">
    <location>
        <begin position="392"/>
        <end position="405"/>
    </location>
</feature>
<dbReference type="OrthoDB" id="1680482at2759"/>
<dbReference type="Gene3D" id="3.40.395.10">
    <property type="entry name" value="Adenoviral Proteinase, Chain A"/>
    <property type="match status" value="1"/>
</dbReference>
<dbReference type="Proteomes" id="UP000886595">
    <property type="component" value="Unassembled WGS sequence"/>
</dbReference>
<evidence type="ECO:0000256" key="1">
    <source>
        <dbReference type="ARBA" id="ARBA00005234"/>
    </source>
</evidence>
<dbReference type="SUPFAM" id="SSF54001">
    <property type="entry name" value="Cysteine proteinases"/>
    <property type="match status" value="1"/>
</dbReference>
<organism evidence="6 7">
    <name type="scientific">Brassica carinata</name>
    <name type="common">Ethiopian mustard</name>
    <name type="synonym">Abyssinian cabbage</name>
    <dbReference type="NCBI Taxonomy" id="52824"/>
    <lineage>
        <taxon>Eukaryota</taxon>
        <taxon>Viridiplantae</taxon>
        <taxon>Streptophyta</taxon>
        <taxon>Embryophyta</taxon>
        <taxon>Tracheophyta</taxon>
        <taxon>Spermatophyta</taxon>
        <taxon>Magnoliopsida</taxon>
        <taxon>eudicotyledons</taxon>
        <taxon>Gunneridae</taxon>
        <taxon>Pentapetalae</taxon>
        <taxon>rosids</taxon>
        <taxon>malvids</taxon>
        <taxon>Brassicales</taxon>
        <taxon>Brassicaceae</taxon>
        <taxon>Brassiceae</taxon>
        <taxon>Brassica</taxon>
    </lineage>
</organism>
<dbReference type="PROSITE" id="PS50600">
    <property type="entry name" value="ULP_PROTEASE"/>
    <property type="match status" value="1"/>
</dbReference>
<dbReference type="GO" id="GO:0006508">
    <property type="term" value="P:proteolysis"/>
    <property type="evidence" value="ECO:0007669"/>
    <property type="project" value="UniProtKB-KW"/>
</dbReference>
<dbReference type="InterPro" id="IPR038765">
    <property type="entry name" value="Papain-like_cys_pep_sf"/>
</dbReference>
<evidence type="ECO:0000256" key="2">
    <source>
        <dbReference type="ARBA" id="ARBA00022670"/>
    </source>
</evidence>
<dbReference type="GO" id="GO:0008234">
    <property type="term" value="F:cysteine-type peptidase activity"/>
    <property type="evidence" value="ECO:0007669"/>
    <property type="project" value="InterPro"/>
</dbReference>
<feature type="region of interest" description="Disordered" evidence="4">
    <location>
        <begin position="381"/>
        <end position="410"/>
    </location>
</feature>